<protein>
    <submittedName>
        <fullName evidence="6">Signal transduction histidine kinase</fullName>
    </submittedName>
</protein>
<keyword evidence="2 5" id="KW-0812">Transmembrane</keyword>
<evidence type="ECO:0000313" key="7">
    <source>
        <dbReference type="Proteomes" id="UP000541535"/>
    </source>
</evidence>
<feature type="transmembrane region" description="Helical" evidence="5">
    <location>
        <begin position="128"/>
        <end position="154"/>
    </location>
</feature>
<gene>
    <name evidence="6" type="ORF">FHS03_004167</name>
</gene>
<feature type="transmembrane region" description="Helical" evidence="5">
    <location>
        <begin position="21"/>
        <end position="41"/>
    </location>
</feature>
<proteinExistence type="predicted"/>
<keyword evidence="6" id="KW-0808">Transferase</keyword>
<dbReference type="Proteomes" id="UP000541535">
    <property type="component" value="Unassembled WGS sequence"/>
</dbReference>
<dbReference type="GO" id="GO:0016301">
    <property type="term" value="F:kinase activity"/>
    <property type="evidence" value="ECO:0007669"/>
    <property type="project" value="UniProtKB-KW"/>
</dbReference>
<feature type="transmembrane region" description="Helical" evidence="5">
    <location>
        <begin position="200"/>
        <end position="231"/>
    </location>
</feature>
<keyword evidence="3 5" id="KW-1133">Transmembrane helix</keyword>
<feature type="transmembrane region" description="Helical" evidence="5">
    <location>
        <begin position="160"/>
        <end position="180"/>
    </location>
</feature>
<accession>A0A7W5BDC0</accession>
<reference evidence="6 7" key="1">
    <citation type="submission" date="2020-08" db="EMBL/GenBank/DDBJ databases">
        <title>Genomic Encyclopedia of Type Strains, Phase III (KMG-III): the genomes of soil and plant-associated and newly described type strains.</title>
        <authorList>
            <person name="Whitman W."/>
        </authorList>
    </citation>
    <scope>NUCLEOTIDE SEQUENCE [LARGE SCALE GENOMIC DNA]</scope>
    <source>
        <strain evidence="6 7">CECT 8897</strain>
    </source>
</reference>
<keyword evidence="6" id="KW-0418">Kinase</keyword>
<comment type="caution">
    <text evidence="6">The sequence shown here is derived from an EMBL/GenBank/DDBJ whole genome shotgun (WGS) entry which is preliminary data.</text>
</comment>
<dbReference type="InterPro" id="IPR059112">
    <property type="entry name" value="CysZ/EI24"/>
</dbReference>
<dbReference type="EMBL" id="JACHXD010000013">
    <property type="protein sequence ID" value="MBB3121094.1"/>
    <property type="molecule type" value="Genomic_DNA"/>
</dbReference>
<feature type="transmembrane region" description="Helical" evidence="5">
    <location>
        <begin position="237"/>
        <end position="256"/>
    </location>
</feature>
<evidence type="ECO:0000256" key="4">
    <source>
        <dbReference type="ARBA" id="ARBA00023136"/>
    </source>
</evidence>
<feature type="transmembrane region" description="Helical" evidence="5">
    <location>
        <begin position="78"/>
        <end position="108"/>
    </location>
</feature>
<organism evidence="6 7">
    <name type="scientific">Pseudoduganella violacea</name>
    <dbReference type="NCBI Taxonomy" id="1715466"/>
    <lineage>
        <taxon>Bacteria</taxon>
        <taxon>Pseudomonadati</taxon>
        <taxon>Pseudomonadota</taxon>
        <taxon>Betaproteobacteria</taxon>
        <taxon>Burkholderiales</taxon>
        <taxon>Oxalobacteraceae</taxon>
        <taxon>Telluria group</taxon>
        <taxon>Pseudoduganella</taxon>
    </lineage>
</organism>
<keyword evidence="4 5" id="KW-0472">Membrane</keyword>
<dbReference type="RefSeq" id="WP_183442829.1">
    <property type="nucleotide sequence ID" value="NZ_JACHXD010000013.1"/>
</dbReference>
<evidence type="ECO:0000256" key="5">
    <source>
        <dbReference type="SAM" id="Phobius"/>
    </source>
</evidence>
<comment type="subcellular location">
    <subcellularLocation>
        <location evidence="1">Membrane</location>
        <topology evidence="1">Multi-pass membrane protein</topology>
    </subcellularLocation>
</comment>
<name>A0A7W5BDC0_9BURK</name>
<dbReference type="AlphaFoldDB" id="A0A7W5BDC0"/>
<evidence type="ECO:0000256" key="3">
    <source>
        <dbReference type="ARBA" id="ARBA00022989"/>
    </source>
</evidence>
<keyword evidence="7" id="KW-1185">Reference proteome</keyword>
<sequence length="275" mass="30420">MRDVVNAYGRALLSQLHGRMLLLSIVPFILSVLVWAGLLYLGMQPLLDWLHATFTEYDGFRASGSWLSSWGLAALKTVVVPFVALLLLLPLMILTALIFMGVAAMPFIVRHVGGRHFPTLEKKQGGTLLGSVAMALRCFVLFAAIWFCTLPLYFVPPLALASQVLLWGWLTSRVMAYDALADYASEDERKQLMHERRWQLLAIGVVSGAAGALPGLIWLGGAAIAVVFFPFLAAASIWLYVLIFIFTGLWFEYYCLEALARQRAAAVEKDITHTA</sequence>
<evidence type="ECO:0000256" key="2">
    <source>
        <dbReference type="ARBA" id="ARBA00022692"/>
    </source>
</evidence>
<evidence type="ECO:0000313" key="6">
    <source>
        <dbReference type="EMBL" id="MBB3121094.1"/>
    </source>
</evidence>
<dbReference type="Pfam" id="PF07264">
    <property type="entry name" value="EI24"/>
    <property type="match status" value="1"/>
</dbReference>
<evidence type="ECO:0000256" key="1">
    <source>
        <dbReference type="ARBA" id="ARBA00004141"/>
    </source>
</evidence>